<dbReference type="PANTHER" id="PTHR21580:SF28">
    <property type="entry name" value="BOREALIN N-TERMINAL DOMAIN-CONTAINING PROTEIN-RELATED"/>
    <property type="match status" value="1"/>
</dbReference>
<reference evidence="2" key="1">
    <citation type="submission" date="2021-05" db="EMBL/GenBank/DDBJ databases">
        <title>The genome of the haptophyte Pavlova lutheri (Diacronema luteri, Pavlovales) - a model for lipid biosynthesis in eukaryotic algae.</title>
        <authorList>
            <person name="Hulatt C.J."/>
            <person name="Posewitz M.C."/>
        </authorList>
    </citation>
    <scope>NUCLEOTIDE SEQUENCE</scope>
    <source>
        <strain evidence="2">NIVA-4/92</strain>
    </source>
</reference>
<feature type="region of interest" description="Disordered" evidence="1">
    <location>
        <begin position="211"/>
        <end position="255"/>
    </location>
</feature>
<accession>A0A8J5XQM0</accession>
<evidence type="ECO:0000313" key="3">
    <source>
        <dbReference type="Proteomes" id="UP000751190"/>
    </source>
</evidence>
<gene>
    <name evidence="2" type="ORF">KFE25_007971</name>
</gene>
<protein>
    <submittedName>
        <fullName evidence="2">Uncharacterized protein</fullName>
    </submittedName>
</protein>
<feature type="compositionally biased region" description="Basic and acidic residues" evidence="1">
    <location>
        <begin position="216"/>
        <end position="255"/>
    </location>
</feature>
<dbReference type="InterPro" id="IPR051291">
    <property type="entry name" value="CIMAP"/>
</dbReference>
<organism evidence="2 3">
    <name type="scientific">Diacronema lutheri</name>
    <name type="common">Unicellular marine alga</name>
    <name type="synonym">Monochrysis lutheri</name>
    <dbReference type="NCBI Taxonomy" id="2081491"/>
    <lineage>
        <taxon>Eukaryota</taxon>
        <taxon>Haptista</taxon>
        <taxon>Haptophyta</taxon>
        <taxon>Pavlovophyceae</taxon>
        <taxon>Pavlovales</taxon>
        <taxon>Pavlovaceae</taxon>
        <taxon>Diacronema</taxon>
    </lineage>
</organism>
<sequence length="740" mass="78683">MADGVHVARVEACVAAGALDALTGEAAARQGVAFEQLLPKPLAQFAAARKPGEADEHVQLRFDAAQKRRRAAVELIARELKRMSVAVQAMALAVAPANASAATPDAPVAAHAGAPAAAPAAAAAATALGAPAAAAEAPAADGALADARSPAAARMPSAADGAPSAAGMRLQRAVAAARPPSALTPAEASAMIVIQRARAAKAAAATQRYRQQTDLARAKQEETQRARERAQAEEARRIAEKEAAEEAERQRRFDEAKRREAVRRAEAERREHELAERAARVAAELDAGMSKHVQTAEERRRAEAEAYARKGAEKAAKIDRAKQHVVSTLSAKWQKGEALKRDYDAKLSTHERAVRAFVKAHQTRRLERSARAASGSEDVTTETARKLDAIVSRLSTAEQRANAMKAERERLAADAAAGKSDAEQARRDKLAAAERVFGEKLNAMLRAQEEADRRRAAAEGANAKEVADARLRAELRAAEVAERVEMRARQQEYANAQATAKIVAEDAKRAEQLALTAFLADDRRRAQSDDGRNGRSRSTSLRTPGPSDVDNRFFAIGRPSHATTGARPKRNGPAYSIGIRKQVLAAPLSETPGPKYLPSSSLLDSAPAFSIAHRYAPPSSRDATDTPGPMDYSPSISSLERTKMRRAPAAVFDAPSGAIGRRAHGLPESGVGALEFADSRLPGPSDYDISKWRTDSSPSFSFGGQGVRTKKSVAKLADVSPGPASYGFASDRMLSKGLSF</sequence>
<feature type="region of interest" description="Disordered" evidence="1">
    <location>
        <begin position="524"/>
        <end position="553"/>
    </location>
</feature>
<dbReference type="PANTHER" id="PTHR21580">
    <property type="entry name" value="SHIPPO-1-RELATED"/>
    <property type="match status" value="1"/>
</dbReference>
<keyword evidence="3" id="KW-1185">Reference proteome</keyword>
<feature type="region of interest" description="Disordered" evidence="1">
    <location>
        <begin position="615"/>
        <end position="640"/>
    </location>
</feature>
<dbReference type="Proteomes" id="UP000751190">
    <property type="component" value="Unassembled WGS sequence"/>
</dbReference>
<dbReference type="OrthoDB" id="10634613at2759"/>
<dbReference type="AlphaFoldDB" id="A0A8J5XQM0"/>
<proteinExistence type="predicted"/>
<feature type="region of interest" description="Disordered" evidence="1">
    <location>
        <begin position="401"/>
        <end position="424"/>
    </location>
</feature>
<evidence type="ECO:0000313" key="2">
    <source>
        <dbReference type="EMBL" id="KAG8466592.1"/>
    </source>
</evidence>
<feature type="compositionally biased region" description="Basic and acidic residues" evidence="1">
    <location>
        <begin position="524"/>
        <end position="533"/>
    </location>
</feature>
<name>A0A8J5XQM0_DIALT</name>
<dbReference type="EMBL" id="JAGTXO010000007">
    <property type="protein sequence ID" value="KAG8466592.1"/>
    <property type="molecule type" value="Genomic_DNA"/>
</dbReference>
<comment type="caution">
    <text evidence="2">The sequence shown here is derived from an EMBL/GenBank/DDBJ whole genome shotgun (WGS) entry which is preliminary data.</text>
</comment>
<evidence type="ECO:0000256" key="1">
    <source>
        <dbReference type="SAM" id="MobiDB-lite"/>
    </source>
</evidence>